<comment type="caution">
    <text evidence="2">The sequence shown here is derived from an EMBL/GenBank/DDBJ whole genome shotgun (WGS) entry which is preliminary data.</text>
</comment>
<evidence type="ECO:0000256" key="1">
    <source>
        <dbReference type="SAM" id="Phobius"/>
    </source>
</evidence>
<sequence>MTRAAAVVVLLAAATVALWLVAFPADWSVVPTADPQTYASPLTPRHWAVAVAGLAGLAFAGGFARGPAVALLGVALPAIALYGWFSATAEVIGANLWIVGTLLLAPALAAGVAVLAALGNAVRRHRVPG</sequence>
<keyword evidence="3" id="KW-1185">Reference proteome</keyword>
<name>A0ABP9NKU1_9PSEU</name>
<evidence type="ECO:0008006" key="4">
    <source>
        <dbReference type="Google" id="ProtNLM"/>
    </source>
</evidence>
<gene>
    <name evidence="2" type="ORF">GCM10023320_37420</name>
</gene>
<feature type="transmembrane region" description="Helical" evidence="1">
    <location>
        <begin position="68"/>
        <end position="85"/>
    </location>
</feature>
<keyword evidence="1" id="KW-1133">Transmembrane helix</keyword>
<protein>
    <recommendedName>
        <fullName evidence="4">SPW repeat-containing protein</fullName>
    </recommendedName>
</protein>
<keyword evidence="1" id="KW-0472">Membrane</keyword>
<feature type="transmembrane region" description="Helical" evidence="1">
    <location>
        <begin position="45"/>
        <end position="63"/>
    </location>
</feature>
<proteinExistence type="predicted"/>
<evidence type="ECO:0000313" key="3">
    <source>
        <dbReference type="Proteomes" id="UP001500804"/>
    </source>
</evidence>
<evidence type="ECO:0000313" key="2">
    <source>
        <dbReference type="EMBL" id="GAA5124363.1"/>
    </source>
</evidence>
<keyword evidence="1" id="KW-0812">Transmembrane</keyword>
<accession>A0ABP9NKU1</accession>
<dbReference type="Proteomes" id="UP001500804">
    <property type="component" value="Unassembled WGS sequence"/>
</dbReference>
<dbReference type="RefSeq" id="WP_345606437.1">
    <property type="nucleotide sequence ID" value="NZ_BAABJO010000013.1"/>
</dbReference>
<feature type="transmembrane region" description="Helical" evidence="1">
    <location>
        <begin position="97"/>
        <end position="118"/>
    </location>
</feature>
<organism evidence="2 3">
    <name type="scientific">Pseudonocardia adelaidensis</name>
    <dbReference type="NCBI Taxonomy" id="648754"/>
    <lineage>
        <taxon>Bacteria</taxon>
        <taxon>Bacillati</taxon>
        <taxon>Actinomycetota</taxon>
        <taxon>Actinomycetes</taxon>
        <taxon>Pseudonocardiales</taxon>
        <taxon>Pseudonocardiaceae</taxon>
        <taxon>Pseudonocardia</taxon>
    </lineage>
</organism>
<reference evidence="3" key="1">
    <citation type="journal article" date="2019" name="Int. J. Syst. Evol. Microbiol.">
        <title>The Global Catalogue of Microorganisms (GCM) 10K type strain sequencing project: providing services to taxonomists for standard genome sequencing and annotation.</title>
        <authorList>
            <consortium name="The Broad Institute Genomics Platform"/>
            <consortium name="The Broad Institute Genome Sequencing Center for Infectious Disease"/>
            <person name="Wu L."/>
            <person name="Ma J."/>
        </authorList>
    </citation>
    <scope>NUCLEOTIDE SEQUENCE [LARGE SCALE GENOMIC DNA]</scope>
    <source>
        <strain evidence="3">JCM 18302</strain>
    </source>
</reference>
<dbReference type="EMBL" id="BAABJO010000013">
    <property type="protein sequence ID" value="GAA5124363.1"/>
    <property type="molecule type" value="Genomic_DNA"/>
</dbReference>